<evidence type="ECO:0000313" key="1">
    <source>
        <dbReference type="EMBL" id="GGM36237.1"/>
    </source>
</evidence>
<gene>
    <name evidence="1" type="ORF">GCM10010102_34540</name>
</gene>
<organism evidence="1 2">
    <name type="scientific">Promicromonospora citrea</name>
    <dbReference type="NCBI Taxonomy" id="43677"/>
    <lineage>
        <taxon>Bacteria</taxon>
        <taxon>Bacillati</taxon>
        <taxon>Actinomycetota</taxon>
        <taxon>Actinomycetes</taxon>
        <taxon>Micrococcales</taxon>
        <taxon>Promicromonosporaceae</taxon>
        <taxon>Promicromonospora</taxon>
    </lineage>
</organism>
<proteinExistence type="predicted"/>
<reference evidence="1" key="2">
    <citation type="submission" date="2020-09" db="EMBL/GenBank/DDBJ databases">
        <authorList>
            <person name="Sun Q."/>
            <person name="Ohkuma M."/>
        </authorList>
    </citation>
    <scope>NUCLEOTIDE SEQUENCE</scope>
    <source>
        <strain evidence="1">JCM 3051</strain>
    </source>
</reference>
<dbReference type="Proteomes" id="UP000655589">
    <property type="component" value="Unassembled WGS sequence"/>
</dbReference>
<evidence type="ECO:0000313" key="2">
    <source>
        <dbReference type="Proteomes" id="UP000655589"/>
    </source>
</evidence>
<dbReference type="AlphaFoldDB" id="A0A8H9L6L7"/>
<reference evidence="1" key="1">
    <citation type="journal article" date="2014" name="Int. J. Syst. Evol. Microbiol.">
        <title>Complete genome sequence of Corynebacterium casei LMG S-19264T (=DSM 44701T), isolated from a smear-ripened cheese.</title>
        <authorList>
            <consortium name="US DOE Joint Genome Institute (JGI-PGF)"/>
            <person name="Walter F."/>
            <person name="Albersmeier A."/>
            <person name="Kalinowski J."/>
            <person name="Ruckert C."/>
        </authorList>
    </citation>
    <scope>NUCLEOTIDE SEQUENCE</scope>
    <source>
        <strain evidence="1">JCM 3051</strain>
    </source>
</reference>
<keyword evidence="2" id="KW-1185">Reference proteome</keyword>
<comment type="caution">
    <text evidence="1">The sequence shown here is derived from an EMBL/GenBank/DDBJ whole genome shotgun (WGS) entry which is preliminary data.</text>
</comment>
<name>A0A8H9L6L7_9MICO</name>
<sequence length="212" mass="23921">MVGRHGQTTRVTRVSRREPAVLTAPAGPAYVPAVPGREHETRRALAEAMVTLLDEQPTHAERHLHELALTRVLDWLETFAGEDWQDRWLHSASDQRGHGWLPDVPTAHRYSLTRGIRILIVLRVIRPSYAWFSASRLLGVYSQFRRHNHAAAFVAIEARTARADAATYGTYALNLLTHIAIATGKSPRDFDMVDFNTYRAATSTDARLRHLV</sequence>
<accession>A0A8H9L6L7</accession>
<dbReference type="EMBL" id="BMPT01000016">
    <property type="protein sequence ID" value="GGM36237.1"/>
    <property type="molecule type" value="Genomic_DNA"/>
</dbReference>
<dbReference type="RefSeq" id="WP_377118314.1">
    <property type="nucleotide sequence ID" value="NZ_JBHSVD010000003.1"/>
</dbReference>
<protein>
    <submittedName>
        <fullName evidence="1">Uncharacterized protein</fullName>
    </submittedName>
</protein>